<reference evidence="2" key="3">
    <citation type="submission" date="2025-08" db="UniProtKB">
        <authorList>
            <consortium name="RefSeq"/>
        </authorList>
    </citation>
    <scope>IDENTIFICATION</scope>
    <source>
        <strain evidence="2">CBS 342.82</strain>
    </source>
</reference>
<sequence length="88" mass="9716">AWKPPTGIHPSINLPLAFKIYYNKMFTFSNFYIAHEEGRKLHAVSGHSKRLIGPGETKLHSGPEPTSPVLGSALIDYKKIEVRLTGGT</sequence>
<accession>A0A6J3LSS9</accession>
<reference evidence="2" key="1">
    <citation type="submission" date="2020-01" db="EMBL/GenBank/DDBJ databases">
        <authorList>
            <consortium name="DOE Joint Genome Institute"/>
            <person name="Haridas S."/>
            <person name="Albert R."/>
            <person name="Binder M."/>
            <person name="Bloem J."/>
            <person name="Labutti K."/>
            <person name="Salamov A."/>
            <person name="Andreopoulos B."/>
            <person name="Baker S.E."/>
            <person name="Barry K."/>
            <person name="Bills G."/>
            <person name="Bluhm B.H."/>
            <person name="Cannon C."/>
            <person name="Castanera R."/>
            <person name="Culley D.E."/>
            <person name="Daum C."/>
            <person name="Ezra D."/>
            <person name="Gonzalez J.B."/>
            <person name="Henrissat B."/>
            <person name="Kuo A."/>
            <person name="Liang C."/>
            <person name="Lipzen A."/>
            <person name="Lutzoni F."/>
            <person name="Magnuson J."/>
            <person name="Mondo S."/>
            <person name="Nolan M."/>
            <person name="Ohm R."/>
            <person name="Pangilinan J."/>
            <person name="Park H.-J."/>
            <person name="Ramirez L."/>
            <person name="Alfaro M."/>
            <person name="Sun H."/>
            <person name="Tritt A."/>
            <person name="Yoshinaga Y."/>
            <person name="Zwiers L.-H."/>
            <person name="Turgeon B.G."/>
            <person name="Goodwin S.B."/>
            <person name="Spatafora J.W."/>
            <person name="Crous P.W."/>
            <person name="Grigoriev I.V."/>
        </authorList>
    </citation>
    <scope>NUCLEOTIDE SEQUENCE</scope>
    <source>
        <strain evidence="2">CBS 342.82</strain>
    </source>
</reference>
<name>A0A6J3LSS9_9PEZI</name>
<reference evidence="2" key="2">
    <citation type="submission" date="2020-04" db="EMBL/GenBank/DDBJ databases">
        <authorList>
            <consortium name="NCBI Genome Project"/>
        </authorList>
    </citation>
    <scope>NUCLEOTIDE SEQUENCE</scope>
    <source>
        <strain evidence="2">CBS 342.82</strain>
    </source>
</reference>
<organism evidence="2">
    <name type="scientific">Dissoconium aciculare CBS 342.82</name>
    <dbReference type="NCBI Taxonomy" id="1314786"/>
    <lineage>
        <taxon>Eukaryota</taxon>
        <taxon>Fungi</taxon>
        <taxon>Dikarya</taxon>
        <taxon>Ascomycota</taxon>
        <taxon>Pezizomycotina</taxon>
        <taxon>Dothideomycetes</taxon>
        <taxon>Dothideomycetidae</taxon>
        <taxon>Mycosphaerellales</taxon>
        <taxon>Dissoconiaceae</taxon>
        <taxon>Dissoconium</taxon>
    </lineage>
</organism>
<dbReference type="RefSeq" id="XP_033455867.1">
    <property type="nucleotide sequence ID" value="XM_033600252.1"/>
</dbReference>
<evidence type="ECO:0000313" key="2">
    <source>
        <dbReference type="RefSeq" id="XP_033455867.1"/>
    </source>
</evidence>
<feature type="non-terminal residue" evidence="2">
    <location>
        <position position="1"/>
    </location>
</feature>
<dbReference type="AlphaFoldDB" id="A0A6J3LSS9"/>
<keyword evidence="1" id="KW-1185">Reference proteome</keyword>
<dbReference type="Proteomes" id="UP000504637">
    <property type="component" value="Unplaced"/>
</dbReference>
<feature type="non-terminal residue" evidence="2">
    <location>
        <position position="88"/>
    </location>
</feature>
<proteinExistence type="predicted"/>
<dbReference type="GeneID" id="54358052"/>
<gene>
    <name evidence="2" type="ORF">K489DRAFT_293439</name>
</gene>
<evidence type="ECO:0000313" key="1">
    <source>
        <dbReference type="Proteomes" id="UP000504637"/>
    </source>
</evidence>
<protein>
    <submittedName>
        <fullName evidence="2">Uncharacterized protein</fullName>
    </submittedName>
</protein>